<reference evidence="1 2" key="1">
    <citation type="submission" date="2019-02" db="EMBL/GenBank/DDBJ databases">
        <title>Deep-cultivation of Planctomycetes and their phenomic and genomic characterization uncovers novel biology.</title>
        <authorList>
            <person name="Wiegand S."/>
            <person name="Jogler M."/>
            <person name="Boedeker C."/>
            <person name="Pinto D."/>
            <person name="Vollmers J."/>
            <person name="Rivas-Marin E."/>
            <person name="Kohn T."/>
            <person name="Peeters S.H."/>
            <person name="Heuer A."/>
            <person name="Rast P."/>
            <person name="Oberbeckmann S."/>
            <person name="Bunk B."/>
            <person name="Jeske O."/>
            <person name="Meyerdierks A."/>
            <person name="Storesund J.E."/>
            <person name="Kallscheuer N."/>
            <person name="Luecker S."/>
            <person name="Lage O.M."/>
            <person name="Pohl T."/>
            <person name="Merkel B.J."/>
            <person name="Hornburger P."/>
            <person name="Mueller R.-W."/>
            <person name="Bruemmer F."/>
            <person name="Labrenz M."/>
            <person name="Spormann A.M."/>
            <person name="Op den Camp H."/>
            <person name="Overmann J."/>
            <person name="Amann R."/>
            <person name="Jetten M.S.M."/>
            <person name="Mascher T."/>
            <person name="Medema M.H."/>
            <person name="Devos D.P."/>
            <person name="Kaster A.-K."/>
            <person name="Ovreas L."/>
            <person name="Rohde M."/>
            <person name="Galperin M.Y."/>
            <person name="Jogler C."/>
        </authorList>
    </citation>
    <scope>NUCLEOTIDE SEQUENCE [LARGE SCALE GENOMIC DNA]</scope>
    <source>
        <strain evidence="1 2">HG66A1</strain>
    </source>
</reference>
<dbReference type="AlphaFoldDB" id="A0A517PPK1"/>
<dbReference type="OrthoDB" id="272345at2"/>
<proteinExistence type="predicted"/>
<accession>A0A5A8BFN2</accession>
<sequence>MDYHLKPLGKTCSSTGKEFAPGETVHSVIVDQNGHLIRMDFAEDAWTGPPEGAVGDWTLQVPEPAAQGARKIDPDALMQYFEQLYENPNQVQEKFLYVLALFLVQKRRLKLDGSRNEDQNSYLQLSGTHGEGSFEIRDQNLEESEIEALQQQLNTQFLEEWE</sequence>
<dbReference type="RefSeq" id="WP_145185394.1">
    <property type="nucleotide sequence ID" value="NZ_CP036266.1"/>
</dbReference>
<evidence type="ECO:0000313" key="2">
    <source>
        <dbReference type="Proteomes" id="UP000320421"/>
    </source>
</evidence>
<gene>
    <name evidence="1" type="ORF">HG66A1_30930</name>
</gene>
<accession>A0A517PPK1</accession>
<dbReference type="Proteomes" id="UP000320421">
    <property type="component" value="Chromosome"/>
</dbReference>
<dbReference type="EMBL" id="CP036266">
    <property type="protein sequence ID" value="QDT21294.1"/>
    <property type="molecule type" value="Genomic_DNA"/>
</dbReference>
<keyword evidence="2" id="KW-1185">Reference proteome</keyword>
<protein>
    <submittedName>
        <fullName evidence="1">Uncharacterized protein</fullName>
    </submittedName>
</protein>
<name>A0A517PPK1_9PLAN</name>
<evidence type="ECO:0000313" key="1">
    <source>
        <dbReference type="EMBL" id="QDT21294.1"/>
    </source>
</evidence>
<organism evidence="1 2">
    <name type="scientific">Gimesia chilikensis</name>
    <dbReference type="NCBI Taxonomy" id="2605989"/>
    <lineage>
        <taxon>Bacteria</taxon>
        <taxon>Pseudomonadati</taxon>
        <taxon>Planctomycetota</taxon>
        <taxon>Planctomycetia</taxon>
        <taxon>Planctomycetales</taxon>
        <taxon>Planctomycetaceae</taxon>
        <taxon>Gimesia</taxon>
    </lineage>
</organism>